<organism evidence="2 3">
    <name type="scientific">Favolaschia claudopus</name>
    <dbReference type="NCBI Taxonomy" id="2862362"/>
    <lineage>
        <taxon>Eukaryota</taxon>
        <taxon>Fungi</taxon>
        <taxon>Dikarya</taxon>
        <taxon>Basidiomycota</taxon>
        <taxon>Agaricomycotina</taxon>
        <taxon>Agaricomycetes</taxon>
        <taxon>Agaricomycetidae</taxon>
        <taxon>Agaricales</taxon>
        <taxon>Marasmiineae</taxon>
        <taxon>Mycenaceae</taxon>
        <taxon>Favolaschia</taxon>
    </lineage>
</organism>
<dbReference type="EMBL" id="JAWWNJ010000049">
    <property type="protein sequence ID" value="KAK7016832.1"/>
    <property type="molecule type" value="Genomic_DNA"/>
</dbReference>
<sequence length="336" mass="36875">MDPAFCSGLTPKGDQCRCRRFVSRADDDIHCTCAHVEGYHPGLPAPSTTQSHPPPATHPPPPPPPPPPITASSIVASYLTPSQLLSDRGATRTASTTVPLSQPIASSSRLKHDAQPTISSSTAVAAAVAETRHGLKRKSDPPLDDRPTKKKRKSSKSRGDGTIVKMGEVIVLPMAALNEARTLFTTPRAPMIAHLESRQLAVNGLRTTLQFSTLNTREEMDAWFRINFPTLFSYLDRYFAGETHWRLLIRSGSTLTASPNNVDGAEAKRYLAQKQDDRKIFLATTREISAEVWDHDDGWHMDVSPVLDSSSESDTYSLEDSDSDGSWHNYHLDPSP</sequence>
<feature type="compositionally biased region" description="Polar residues" evidence="1">
    <location>
        <begin position="92"/>
        <end position="108"/>
    </location>
</feature>
<feature type="compositionally biased region" description="Pro residues" evidence="1">
    <location>
        <begin position="52"/>
        <end position="69"/>
    </location>
</feature>
<evidence type="ECO:0000313" key="3">
    <source>
        <dbReference type="Proteomes" id="UP001362999"/>
    </source>
</evidence>
<keyword evidence="3" id="KW-1185">Reference proteome</keyword>
<protein>
    <submittedName>
        <fullName evidence="2">Uncharacterized protein</fullName>
    </submittedName>
</protein>
<feature type="region of interest" description="Disordered" evidence="1">
    <location>
        <begin position="86"/>
        <end position="160"/>
    </location>
</feature>
<dbReference type="Proteomes" id="UP001362999">
    <property type="component" value="Unassembled WGS sequence"/>
</dbReference>
<name>A0AAW0AUP4_9AGAR</name>
<reference evidence="2 3" key="1">
    <citation type="journal article" date="2024" name="J Genomics">
        <title>Draft genome sequencing and assembly of Favolaschia claudopus CIRM-BRFM 2984 isolated from oak limbs.</title>
        <authorList>
            <person name="Navarro D."/>
            <person name="Drula E."/>
            <person name="Chaduli D."/>
            <person name="Cazenave R."/>
            <person name="Ahrendt S."/>
            <person name="Wang J."/>
            <person name="Lipzen A."/>
            <person name="Daum C."/>
            <person name="Barry K."/>
            <person name="Grigoriev I.V."/>
            <person name="Favel A."/>
            <person name="Rosso M.N."/>
            <person name="Martin F."/>
        </authorList>
    </citation>
    <scope>NUCLEOTIDE SEQUENCE [LARGE SCALE GENOMIC DNA]</scope>
    <source>
        <strain evidence="2 3">CIRM-BRFM 2984</strain>
    </source>
</reference>
<evidence type="ECO:0000313" key="2">
    <source>
        <dbReference type="EMBL" id="KAK7016832.1"/>
    </source>
</evidence>
<feature type="compositionally biased region" description="Basic and acidic residues" evidence="1">
    <location>
        <begin position="130"/>
        <end position="147"/>
    </location>
</feature>
<accession>A0AAW0AUP4</accession>
<gene>
    <name evidence="2" type="ORF">R3P38DRAFT_3202054</name>
</gene>
<comment type="caution">
    <text evidence="2">The sequence shown here is derived from an EMBL/GenBank/DDBJ whole genome shotgun (WGS) entry which is preliminary data.</text>
</comment>
<evidence type="ECO:0000256" key="1">
    <source>
        <dbReference type="SAM" id="MobiDB-lite"/>
    </source>
</evidence>
<proteinExistence type="predicted"/>
<feature type="region of interest" description="Disordered" evidence="1">
    <location>
        <begin position="308"/>
        <end position="336"/>
    </location>
</feature>
<dbReference type="AlphaFoldDB" id="A0AAW0AUP4"/>
<feature type="region of interest" description="Disordered" evidence="1">
    <location>
        <begin position="42"/>
        <end position="71"/>
    </location>
</feature>